<dbReference type="PROSITE" id="PS50404">
    <property type="entry name" value="GST_NTER"/>
    <property type="match status" value="1"/>
</dbReference>
<dbReference type="PANTHER" id="PTHR44051:SF2">
    <property type="entry name" value="HYPOTHETICAL GLUTATHIONE S-TRANSFERASE LIKE PROTEIN"/>
    <property type="match status" value="1"/>
</dbReference>
<dbReference type="Pfam" id="PF13409">
    <property type="entry name" value="GST_N_2"/>
    <property type="match status" value="1"/>
</dbReference>
<dbReference type="InterPro" id="IPR034345">
    <property type="entry name" value="Gtt2-like_N"/>
</dbReference>
<keyword evidence="4" id="KW-1185">Reference proteome</keyword>
<keyword evidence="3" id="KW-0808">Transferase</keyword>
<evidence type="ECO:0000259" key="1">
    <source>
        <dbReference type="PROSITE" id="PS50404"/>
    </source>
</evidence>
<feature type="domain" description="GST C-terminal" evidence="2">
    <location>
        <begin position="87"/>
        <end position="210"/>
    </location>
</feature>
<evidence type="ECO:0000313" key="3">
    <source>
        <dbReference type="EMBL" id="RTR39129.1"/>
    </source>
</evidence>
<protein>
    <submittedName>
        <fullName evidence="3">Glutathione S-transferase</fullName>
    </submittedName>
</protein>
<dbReference type="Proteomes" id="UP000267448">
    <property type="component" value="Unassembled WGS sequence"/>
</dbReference>
<evidence type="ECO:0000259" key="2">
    <source>
        <dbReference type="PROSITE" id="PS50405"/>
    </source>
</evidence>
<dbReference type="CDD" id="cd03051">
    <property type="entry name" value="GST_N_GTT2_like"/>
    <property type="match status" value="1"/>
</dbReference>
<dbReference type="PROSITE" id="PS50405">
    <property type="entry name" value="GST_CTER"/>
    <property type="match status" value="1"/>
</dbReference>
<dbReference type="SUPFAM" id="SSF52833">
    <property type="entry name" value="Thioredoxin-like"/>
    <property type="match status" value="1"/>
</dbReference>
<dbReference type="PANTHER" id="PTHR44051">
    <property type="entry name" value="GLUTATHIONE S-TRANSFERASE-RELATED"/>
    <property type="match status" value="1"/>
</dbReference>
<dbReference type="Pfam" id="PF00043">
    <property type="entry name" value="GST_C"/>
    <property type="match status" value="1"/>
</dbReference>
<dbReference type="InterPro" id="IPR036249">
    <property type="entry name" value="Thioredoxin-like_sf"/>
</dbReference>
<organism evidence="3 4">
    <name type="scientific">Shewanella canadensis</name>
    <dbReference type="NCBI Taxonomy" id="271096"/>
    <lineage>
        <taxon>Bacteria</taxon>
        <taxon>Pseudomonadati</taxon>
        <taxon>Pseudomonadota</taxon>
        <taxon>Gammaproteobacteria</taxon>
        <taxon>Alteromonadales</taxon>
        <taxon>Shewanellaceae</taxon>
        <taxon>Shewanella</taxon>
    </lineage>
</organism>
<gene>
    <name evidence="3" type="ORF">EKG38_09390</name>
</gene>
<dbReference type="OrthoDB" id="9797500at2"/>
<dbReference type="SFLD" id="SFLDG00358">
    <property type="entry name" value="Main_(cytGST)"/>
    <property type="match status" value="1"/>
</dbReference>
<name>A0A431WVA2_9GAMM</name>
<comment type="caution">
    <text evidence="3">The sequence shown here is derived from an EMBL/GenBank/DDBJ whole genome shotgun (WGS) entry which is preliminary data.</text>
</comment>
<dbReference type="AlphaFoldDB" id="A0A431WVA2"/>
<dbReference type="GO" id="GO:0016740">
    <property type="term" value="F:transferase activity"/>
    <property type="evidence" value="ECO:0007669"/>
    <property type="project" value="UniProtKB-KW"/>
</dbReference>
<dbReference type="InterPro" id="IPR004046">
    <property type="entry name" value="GST_C"/>
</dbReference>
<dbReference type="SUPFAM" id="SSF47616">
    <property type="entry name" value="GST C-terminal domain-like"/>
    <property type="match status" value="1"/>
</dbReference>
<dbReference type="EMBL" id="RXNU01000004">
    <property type="protein sequence ID" value="RTR39129.1"/>
    <property type="molecule type" value="Genomic_DNA"/>
</dbReference>
<sequence length="210" mass="24000">MKLYELAPTPSARRVNIFLAELGIEIERVSVDVRGGENLTEEFRAKSVNGRIPCLALDSGEHLCESIAICRYFDELHTPEHSLFGNTPIEKAQIEMWQRICELQGLFVGFQAFRNITKIYEDRENCVEAWGHESRQRVIDFLPTLEAQLSQHHYIAGDTFSIADITAYVMLSFIKHLDITPSAEQVHLMRWQQQIAQRPSVQKVNAATIS</sequence>
<evidence type="ECO:0000313" key="4">
    <source>
        <dbReference type="Proteomes" id="UP000267448"/>
    </source>
</evidence>
<reference evidence="3 4" key="1">
    <citation type="submission" date="2018-12" db="EMBL/GenBank/DDBJ databases">
        <authorList>
            <person name="Yu L."/>
        </authorList>
    </citation>
    <scope>NUCLEOTIDE SEQUENCE [LARGE SCALE GENOMIC DNA]</scope>
    <source>
        <strain evidence="3 4">HAW-EB2</strain>
    </source>
</reference>
<dbReference type="CDD" id="cd03182">
    <property type="entry name" value="GST_C_GTT2_like"/>
    <property type="match status" value="1"/>
</dbReference>
<dbReference type="InterPro" id="IPR004045">
    <property type="entry name" value="Glutathione_S-Trfase_N"/>
</dbReference>
<dbReference type="RefSeq" id="WP_126520000.1">
    <property type="nucleotide sequence ID" value="NZ_RXNU01000004.1"/>
</dbReference>
<feature type="domain" description="GST N-terminal" evidence="1">
    <location>
        <begin position="1"/>
        <end position="81"/>
    </location>
</feature>
<dbReference type="InterPro" id="IPR036282">
    <property type="entry name" value="Glutathione-S-Trfase_C_sf"/>
</dbReference>
<dbReference type="InterPro" id="IPR034346">
    <property type="entry name" value="Gtt2-like_C"/>
</dbReference>
<accession>A0A431WVA2</accession>
<dbReference type="Gene3D" id="3.40.30.10">
    <property type="entry name" value="Glutaredoxin"/>
    <property type="match status" value="1"/>
</dbReference>
<proteinExistence type="predicted"/>
<dbReference type="Gene3D" id="1.20.1050.10">
    <property type="match status" value="1"/>
</dbReference>
<dbReference type="InterPro" id="IPR010987">
    <property type="entry name" value="Glutathione-S-Trfase_C-like"/>
</dbReference>
<dbReference type="InterPro" id="IPR040079">
    <property type="entry name" value="Glutathione_S-Trfase"/>
</dbReference>
<dbReference type="SFLD" id="SFLDS00019">
    <property type="entry name" value="Glutathione_Transferase_(cytos"/>
    <property type="match status" value="1"/>
</dbReference>